<sequence length="1068" mass="116898">MDEDRHLPGDRPAEDVDGIGNAQQPGQTGIFWDTLSGKETTRRLACQREDITARKVYNADFRFQKVFAVGDSMAAGIVEIPVGGSKPAKTSKTGSLTFFVSEGSVRARIHSSSFVVGAGGMFLVPIGNQYSIDNMAEHDSRLFFAEARGPHSNSDDVRGVEGVIDHAAQDAVGHRFAEGAESEEETTTISMPESKSKVATMASSKEVYDEATGAGTEHEALIRFTNVRQNEIIFHRLLLIVGRAGTPSTPVRALVAHPDPRSGFGPIEWQCTQSHFKTSVPLREGENTIRFVAKIDGASDDDDPGHVTTTQLTVKYEPQNVPPLRIAILLAKDSPVDLKPTPIPTATIDAKPKPPIVTHRPHPEPTPLPASARVDQVEQSDAPTASDPAPPVEPDNTNAPRPLVDCPPGPIRDKILAGGIKEIQRRVAIQAYCWQAFYAEQMHRHRFGRRAFRFEEHPNDAADTSLEDLLVVHLLRSEKTVAEFHDANNAQQNRDATNSGAMWDWTSEAIARHPELSKSRAPIAVLTLESHWVPDHPNAPPPARNQRRGLLLAHAALGGSASAPWMSILEQKAERENDADQFSLGVMGSHWIWAAPSSLEQLSDAFLDETRTDEDYVVSDLGEGGTAWETLCVGMGAWLHEAGHALGNPHWPTGIMSRGYNEFSRIFMTTEAYRTRLNQPGERLITPANDDRNCHLHRAEACRARWHPNLRLPGDAPAPPALDPSKEESVQAYERWCSLPPLIYATPDGALFHASEGNGIVAIEIDVDDSLVRLIEFTGRPGGDGAKEGKAPVTEYLLDKKTVKETLRAHLRSRSPAEEKKNDDDAVAAEEEEEEELFKKLHVTVRAVGTNLCIAELGNYFRDAFASPIEIFATREDEQQGPGRNPKPAPPSGPGILAFRAPGCGREVQLEDGEKGGEKYRWTTAFADQVGSRPGLTAITIFAEWSLRGIKFEYEDGTSQAFGDTSSPTTDKDKDKDTERSSPAPTFAHRFPFDTSTPGRHIAHVVLRAGWWVDAIQFVLENGAQTELVGNTGGGGLFVLLPPEGKRVVGLHGSFDEWIRSVGICYEA</sequence>
<dbReference type="AlphaFoldDB" id="A0AAN6G7Z8"/>
<feature type="compositionally biased region" description="Basic and acidic residues" evidence="1">
    <location>
        <begin position="815"/>
        <end position="824"/>
    </location>
</feature>
<dbReference type="Gene3D" id="2.60.120.10">
    <property type="entry name" value="Jelly Rolls"/>
    <property type="match status" value="1"/>
</dbReference>
<dbReference type="InterPro" id="IPR011051">
    <property type="entry name" value="RmlC_Cupin_sf"/>
</dbReference>
<organism evidence="3 4">
    <name type="scientific">Tilletia horrida</name>
    <dbReference type="NCBI Taxonomy" id="155126"/>
    <lineage>
        <taxon>Eukaryota</taxon>
        <taxon>Fungi</taxon>
        <taxon>Dikarya</taxon>
        <taxon>Basidiomycota</taxon>
        <taxon>Ustilaginomycotina</taxon>
        <taxon>Exobasidiomycetes</taxon>
        <taxon>Tilletiales</taxon>
        <taxon>Tilletiaceae</taxon>
        <taxon>Tilletia</taxon>
    </lineage>
</organism>
<dbReference type="GO" id="GO:0005737">
    <property type="term" value="C:cytoplasm"/>
    <property type="evidence" value="ECO:0007669"/>
    <property type="project" value="TreeGrafter"/>
</dbReference>
<proteinExistence type="predicted"/>
<dbReference type="InterPro" id="IPR036404">
    <property type="entry name" value="Jacalin-like_lectin_dom_sf"/>
</dbReference>
<dbReference type="PROSITE" id="PS51752">
    <property type="entry name" value="JACALIN_LECTIN"/>
    <property type="match status" value="1"/>
</dbReference>
<name>A0AAN6G7Z8_9BASI</name>
<dbReference type="InterPro" id="IPR053002">
    <property type="entry name" value="Metalloproteinase_M10B"/>
</dbReference>
<dbReference type="PANTHER" id="PTHR21054:SF2">
    <property type="entry name" value="MIP04191P"/>
    <property type="match status" value="1"/>
</dbReference>
<gene>
    <name evidence="3" type="ORF">OC842_006757</name>
</gene>
<feature type="domain" description="Jacalin-type lectin" evidence="2">
    <location>
        <begin position="910"/>
        <end position="1068"/>
    </location>
</feature>
<dbReference type="PANTHER" id="PTHR21054">
    <property type="entry name" value="ZINC METALLOPROTEINASE-RELATED"/>
    <property type="match status" value="1"/>
</dbReference>
<feature type="region of interest" description="Disordered" evidence="1">
    <location>
        <begin position="340"/>
        <end position="407"/>
    </location>
</feature>
<accession>A0AAN6G7Z8</accession>
<feature type="compositionally biased region" description="Basic and acidic residues" evidence="1">
    <location>
        <begin position="970"/>
        <end position="980"/>
    </location>
</feature>
<dbReference type="InterPro" id="IPR025974">
    <property type="entry name" value="Mif2/CENP-C_cupin"/>
</dbReference>
<dbReference type="InterPro" id="IPR021917">
    <property type="entry name" value="Unchr_Zn-peptidase-like"/>
</dbReference>
<feature type="region of interest" description="Disordered" evidence="1">
    <location>
        <begin position="1"/>
        <end position="29"/>
    </location>
</feature>
<protein>
    <recommendedName>
        <fullName evidence="2">Jacalin-type lectin domain-containing protein</fullName>
    </recommendedName>
</protein>
<keyword evidence="4" id="KW-1185">Reference proteome</keyword>
<feature type="region of interest" description="Disordered" evidence="1">
    <location>
        <begin position="958"/>
        <end position="986"/>
    </location>
</feature>
<dbReference type="Gene3D" id="2.100.10.30">
    <property type="entry name" value="Jacalin-like lectin domain"/>
    <property type="match status" value="1"/>
</dbReference>
<feature type="region of interest" description="Disordered" evidence="1">
    <location>
        <begin position="810"/>
        <end position="831"/>
    </location>
</feature>
<evidence type="ECO:0000313" key="3">
    <source>
        <dbReference type="EMBL" id="KAK0521510.1"/>
    </source>
</evidence>
<feature type="region of interest" description="Disordered" evidence="1">
    <location>
        <begin position="875"/>
        <end position="894"/>
    </location>
</feature>
<dbReference type="InterPro" id="IPR001229">
    <property type="entry name" value="Jacalin-like_lectin_dom"/>
</dbReference>
<dbReference type="Proteomes" id="UP001176521">
    <property type="component" value="Unassembled WGS sequence"/>
</dbReference>
<comment type="caution">
    <text evidence="3">The sequence shown here is derived from an EMBL/GenBank/DDBJ whole genome shotgun (WGS) entry which is preliminary data.</text>
</comment>
<dbReference type="SUPFAM" id="SSF51101">
    <property type="entry name" value="Mannose-binding lectins"/>
    <property type="match status" value="1"/>
</dbReference>
<dbReference type="EMBL" id="JAPDMQ010000665">
    <property type="protein sequence ID" value="KAK0521510.1"/>
    <property type="molecule type" value="Genomic_DNA"/>
</dbReference>
<evidence type="ECO:0000259" key="2">
    <source>
        <dbReference type="PROSITE" id="PS51752"/>
    </source>
</evidence>
<dbReference type="Pfam" id="PF11699">
    <property type="entry name" value="CENP-C_C"/>
    <property type="match status" value="1"/>
</dbReference>
<dbReference type="InterPro" id="IPR014710">
    <property type="entry name" value="RmlC-like_jellyroll"/>
</dbReference>
<dbReference type="SUPFAM" id="SSF51182">
    <property type="entry name" value="RmlC-like cupins"/>
    <property type="match status" value="1"/>
</dbReference>
<feature type="compositionally biased region" description="Polar residues" evidence="1">
    <location>
        <begin position="958"/>
        <end position="968"/>
    </location>
</feature>
<evidence type="ECO:0000313" key="4">
    <source>
        <dbReference type="Proteomes" id="UP001176521"/>
    </source>
</evidence>
<dbReference type="Pfam" id="PF12044">
    <property type="entry name" value="Metallopep"/>
    <property type="match status" value="2"/>
</dbReference>
<reference evidence="3" key="1">
    <citation type="journal article" date="2023" name="PhytoFront">
        <title>Draft Genome Resources of Seven Strains of Tilletia horrida, Causal Agent of Kernel Smut of Rice.</title>
        <authorList>
            <person name="Khanal S."/>
            <person name="Antony Babu S."/>
            <person name="Zhou X.G."/>
        </authorList>
    </citation>
    <scope>NUCLEOTIDE SEQUENCE</scope>
    <source>
        <strain evidence="3">TX3</strain>
    </source>
</reference>
<feature type="compositionally biased region" description="Basic and acidic residues" evidence="1">
    <location>
        <begin position="1"/>
        <end position="14"/>
    </location>
</feature>
<evidence type="ECO:0000256" key="1">
    <source>
        <dbReference type="SAM" id="MobiDB-lite"/>
    </source>
</evidence>